<protein>
    <recommendedName>
        <fullName evidence="2">NERD domain-containing protein</fullName>
    </recommendedName>
</protein>
<dbReference type="AlphaFoldDB" id="D2MNF4"/>
<organism evidence="3 4">
    <name type="scientific">Bulleidia extructa W1219</name>
    <dbReference type="NCBI Taxonomy" id="679192"/>
    <lineage>
        <taxon>Bacteria</taxon>
        <taxon>Bacillati</taxon>
        <taxon>Bacillota</taxon>
        <taxon>Erysipelotrichia</taxon>
        <taxon>Erysipelotrichales</taxon>
        <taxon>Erysipelotrichaceae</taxon>
        <taxon>Bulleidia</taxon>
    </lineage>
</organism>
<keyword evidence="1" id="KW-0472">Membrane</keyword>
<comment type="caution">
    <text evidence="3">The sequence shown here is derived from an EMBL/GenBank/DDBJ whole genome shotgun (WGS) entry which is preliminary data.</text>
</comment>
<dbReference type="EMBL" id="ADFR01000003">
    <property type="protein sequence ID" value="EFC05976.1"/>
    <property type="molecule type" value="Genomic_DNA"/>
</dbReference>
<evidence type="ECO:0000256" key="1">
    <source>
        <dbReference type="SAM" id="Phobius"/>
    </source>
</evidence>
<dbReference type="Pfam" id="PF08378">
    <property type="entry name" value="NERD"/>
    <property type="match status" value="1"/>
</dbReference>
<evidence type="ECO:0000259" key="2">
    <source>
        <dbReference type="PROSITE" id="PS50965"/>
    </source>
</evidence>
<evidence type="ECO:0000313" key="3">
    <source>
        <dbReference type="EMBL" id="EFC05976.1"/>
    </source>
</evidence>
<reference evidence="4" key="1">
    <citation type="submission" date="2009-12" db="EMBL/GenBank/DDBJ databases">
        <title>Sequence of Clostridiales genomosp. BVAB3 str. UPII9-5.</title>
        <authorList>
            <person name="Madupu R."/>
            <person name="Durkin A.S."/>
            <person name="Torralba M."/>
            <person name="Methe B."/>
            <person name="Sutton G.G."/>
            <person name="Strausberg R.L."/>
            <person name="Nelson K.E."/>
        </authorList>
    </citation>
    <scope>NUCLEOTIDE SEQUENCE [LARGE SCALE GENOMIC DNA]</scope>
    <source>
        <strain evidence="4">W1219</strain>
    </source>
</reference>
<keyword evidence="4" id="KW-1185">Reference proteome</keyword>
<feature type="domain" description="NERD" evidence="2">
    <location>
        <begin position="50"/>
        <end position="171"/>
    </location>
</feature>
<dbReference type="InterPro" id="IPR011528">
    <property type="entry name" value="NERD"/>
</dbReference>
<proteinExistence type="predicted"/>
<keyword evidence="1" id="KW-1133">Transmembrane helix</keyword>
<keyword evidence="1" id="KW-0812">Transmembrane</keyword>
<dbReference type="STRING" id="679192.HMPREF9013_0178"/>
<dbReference type="eggNOG" id="ENOG5031U40">
    <property type="taxonomic scope" value="Bacteria"/>
</dbReference>
<dbReference type="Proteomes" id="UP000005017">
    <property type="component" value="Unassembled WGS sequence"/>
</dbReference>
<dbReference type="PROSITE" id="PS50965">
    <property type="entry name" value="NERD"/>
    <property type="match status" value="1"/>
</dbReference>
<sequence length="211" mass="24447">MEYELIVMMIVIVIMIIFVIFLSYLISSSFSNSHKSLQYQSSFEDGQKKAGRYGERVAIHLIQEILNEKDVLLTNVKISFEDRETELDDVIINNRGVFIIEVKNYSGTLSGDEDDFEWIKNKETEAGIFYHKMVKNPIKQVKRQISILSQYLRENGVFIWVEGYTFLVENNSPINSSYVLNTQKDIHTAIHLGTNNKITKKTKEKIIKLLS</sequence>
<gene>
    <name evidence="3" type="ORF">HMPREF9013_0178</name>
</gene>
<feature type="transmembrane region" description="Helical" evidence="1">
    <location>
        <begin position="6"/>
        <end position="26"/>
    </location>
</feature>
<name>D2MNF4_9FIRM</name>
<accession>D2MNF4</accession>
<evidence type="ECO:0000313" key="4">
    <source>
        <dbReference type="Proteomes" id="UP000005017"/>
    </source>
</evidence>